<dbReference type="GO" id="GO:0008270">
    <property type="term" value="F:zinc ion binding"/>
    <property type="evidence" value="ECO:0007669"/>
    <property type="project" value="UniProtKB-KW"/>
</dbReference>
<dbReference type="PANTHER" id="PTHR15710">
    <property type="entry name" value="E3 UBIQUITIN-PROTEIN LIGASE PRAJA"/>
    <property type="match status" value="1"/>
</dbReference>
<evidence type="ECO:0000256" key="1">
    <source>
        <dbReference type="ARBA" id="ARBA00000900"/>
    </source>
</evidence>
<dbReference type="FunFam" id="3.30.40.10:FF:000781">
    <property type="entry name" value="Uncharacterized protein"/>
    <property type="match status" value="1"/>
</dbReference>
<dbReference type="GO" id="GO:0005737">
    <property type="term" value="C:cytoplasm"/>
    <property type="evidence" value="ECO:0007669"/>
    <property type="project" value="TreeGrafter"/>
</dbReference>
<evidence type="ECO:0000256" key="2">
    <source>
        <dbReference type="ARBA" id="ARBA00012483"/>
    </source>
</evidence>
<gene>
    <name evidence="8" type="ORF">FSB_LOCUS22323</name>
</gene>
<dbReference type="AlphaFoldDB" id="A0A2N9G5J1"/>
<dbReference type="CDD" id="cd16454">
    <property type="entry name" value="RING-H2_PA-TM-RING"/>
    <property type="match status" value="1"/>
</dbReference>
<dbReference type="GO" id="GO:0061630">
    <property type="term" value="F:ubiquitin protein ligase activity"/>
    <property type="evidence" value="ECO:0007669"/>
    <property type="project" value="UniProtKB-EC"/>
</dbReference>
<sequence length="224" mass="25617">MSLHDFSFRVYQQTRAMNHMRDGDMFPIIFRICQLKKVMTFIGDEAEPRSTSQIRSERRTTFWLSKSQLPLQHNDFRLSQLLTNMNVPAMNIEPVLQKMSCLARSDTTATSELLPIVVFLVYMTVEQQQPDSNALDAVTLESMETFEARPIPATKSSIEALEKVQSVSVSVSVGECIICLQEFETGSEVTRMPCSHVYHGDCIVKWLETSHHCPLCRYTMPHVH</sequence>
<evidence type="ECO:0000256" key="3">
    <source>
        <dbReference type="ARBA" id="ARBA00022723"/>
    </source>
</evidence>
<dbReference type="Pfam" id="PF13639">
    <property type="entry name" value="zf-RING_2"/>
    <property type="match status" value="1"/>
</dbReference>
<name>A0A2N9G5J1_FAGSY</name>
<evidence type="ECO:0000256" key="5">
    <source>
        <dbReference type="ARBA" id="ARBA00022833"/>
    </source>
</evidence>
<keyword evidence="5" id="KW-0862">Zinc</keyword>
<dbReference type="SMART" id="SM00184">
    <property type="entry name" value="RING"/>
    <property type="match status" value="1"/>
</dbReference>
<comment type="catalytic activity">
    <reaction evidence="1">
        <text>S-ubiquitinyl-[E2 ubiquitin-conjugating enzyme]-L-cysteine + [acceptor protein]-L-lysine = [E2 ubiquitin-conjugating enzyme]-L-cysteine + N(6)-ubiquitinyl-[acceptor protein]-L-lysine.</text>
        <dbReference type="EC" id="2.3.2.27"/>
    </reaction>
</comment>
<dbReference type="Gene3D" id="3.30.40.10">
    <property type="entry name" value="Zinc/RING finger domain, C3HC4 (zinc finger)"/>
    <property type="match status" value="1"/>
</dbReference>
<dbReference type="PANTHER" id="PTHR15710:SF196">
    <property type="entry name" value="F6A14.12 PROTEIN-RELATED"/>
    <property type="match status" value="1"/>
</dbReference>
<dbReference type="PROSITE" id="PS50089">
    <property type="entry name" value="ZF_RING_2"/>
    <property type="match status" value="1"/>
</dbReference>
<proteinExistence type="predicted"/>
<organism evidence="8">
    <name type="scientific">Fagus sylvatica</name>
    <name type="common">Beechnut</name>
    <dbReference type="NCBI Taxonomy" id="28930"/>
    <lineage>
        <taxon>Eukaryota</taxon>
        <taxon>Viridiplantae</taxon>
        <taxon>Streptophyta</taxon>
        <taxon>Embryophyta</taxon>
        <taxon>Tracheophyta</taxon>
        <taxon>Spermatophyta</taxon>
        <taxon>Magnoliopsida</taxon>
        <taxon>eudicotyledons</taxon>
        <taxon>Gunneridae</taxon>
        <taxon>Pentapetalae</taxon>
        <taxon>rosids</taxon>
        <taxon>fabids</taxon>
        <taxon>Fagales</taxon>
        <taxon>Fagaceae</taxon>
        <taxon>Fagus</taxon>
    </lineage>
</organism>
<evidence type="ECO:0000256" key="6">
    <source>
        <dbReference type="PROSITE-ProRule" id="PRU00175"/>
    </source>
</evidence>
<reference evidence="8" key="1">
    <citation type="submission" date="2018-02" db="EMBL/GenBank/DDBJ databases">
        <authorList>
            <person name="Cohen D.B."/>
            <person name="Kent A.D."/>
        </authorList>
    </citation>
    <scope>NUCLEOTIDE SEQUENCE</scope>
</reference>
<dbReference type="EMBL" id="OIVN01001480">
    <property type="protein sequence ID" value="SPC94441.1"/>
    <property type="molecule type" value="Genomic_DNA"/>
</dbReference>
<dbReference type="EC" id="2.3.2.27" evidence="2"/>
<keyword evidence="4 6" id="KW-0863">Zinc-finger</keyword>
<protein>
    <recommendedName>
        <fullName evidence="2">RING-type E3 ubiquitin transferase</fullName>
        <ecNumber evidence="2">2.3.2.27</ecNumber>
    </recommendedName>
</protein>
<dbReference type="InterPro" id="IPR001841">
    <property type="entry name" value="Znf_RING"/>
</dbReference>
<evidence type="ECO:0000259" key="7">
    <source>
        <dbReference type="PROSITE" id="PS50089"/>
    </source>
</evidence>
<dbReference type="InterPro" id="IPR013083">
    <property type="entry name" value="Znf_RING/FYVE/PHD"/>
</dbReference>
<evidence type="ECO:0000256" key="4">
    <source>
        <dbReference type="ARBA" id="ARBA00022771"/>
    </source>
</evidence>
<evidence type="ECO:0000313" key="8">
    <source>
        <dbReference type="EMBL" id="SPC94441.1"/>
    </source>
</evidence>
<accession>A0A2N9G5J1</accession>
<keyword evidence="3" id="KW-0479">Metal-binding</keyword>
<dbReference type="GO" id="GO:0016567">
    <property type="term" value="P:protein ubiquitination"/>
    <property type="evidence" value="ECO:0007669"/>
    <property type="project" value="TreeGrafter"/>
</dbReference>
<feature type="domain" description="RING-type" evidence="7">
    <location>
        <begin position="176"/>
        <end position="217"/>
    </location>
</feature>
<dbReference type="SUPFAM" id="SSF57850">
    <property type="entry name" value="RING/U-box"/>
    <property type="match status" value="1"/>
</dbReference>